<reference evidence="2 3" key="1">
    <citation type="journal article" date="2015" name="Genome Biol. Evol.">
        <title>Phylogenomic analyses indicate that early fungi evolved digesting cell walls of algal ancestors of land plants.</title>
        <authorList>
            <person name="Chang Y."/>
            <person name="Wang S."/>
            <person name="Sekimoto S."/>
            <person name="Aerts A.L."/>
            <person name="Choi C."/>
            <person name="Clum A."/>
            <person name="LaButti K.M."/>
            <person name="Lindquist E.A."/>
            <person name="Yee Ngan C."/>
            <person name="Ohm R.A."/>
            <person name="Salamov A.A."/>
            <person name="Grigoriev I.V."/>
            <person name="Spatafora J.W."/>
            <person name="Berbee M.L."/>
        </authorList>
    </citation>
    <scope>NUCLEOTIDE SEQUENCE [LARGE SCALE GENOMIC DNA]</scope>
    <source>
        <strain evidence="2 3">NRRL 1564</strain>
    </source>
</reference>
<accession>A0A2G5BKQ7</accession>
<evidence type="ECO:0000313" key="3">
    <source>
        <dbReference type="Proteomes" id="UP000242474"/>
    </source>
</evidence>
<feature type="domain" description="ISXO2-like transposase" evidence="1">
    <location>
        <begin position="18"/>
        <end position="112"/>
    </location>
</feature>
<dbReference type="InterPro" id="IPR024445">
    <property type="entry name" value="Tnp_ISXO2-like"/>
</dbReference>
<dbReference type="OrthoDB" id="2278611at2759"/>
<keyword evidence="3" id="KW-1185">Reference proteome</keyword>
<evidence type="ECO:0000313" key="2">
    <source>
        <dbReference type="EMBL" id="PIA19604.1"/>
    </source>
</evidence>
<dbReference type="InterPro" id="IPR053164">
    <property type="entry name" value="IS1016-like_transposase"/>
</dbReference>
<evidence type="ECO:0000259" key="1">
    <source>
        <dbReference type="Pfam" id="PF12762"/>
    </source>
</evidence>
<dbReference type="AlphaFoldDB" id="A0A2G5BKQ7"/>
<dbReference type="Pfam" id="PF12762">
    <property type="entry name" value="DDE_Tnp_IS1595"/>
    <property type="match status" value="1"/>
</dbReference>
<dbReference type="Proteomes" id="UP000242474">
    <property type="component" value="Unassembled WGS sequence"/>
</dbReference>
<dbReference type="EMBL" id="KZ303486">
    <property type="protein sequence ID" value="PIA19604.1"/>
    <property type="molecule type" value="Genomic_DNA"/>
</dbReference>
<name>A0A2G5BKQ7_COERN</name>
<gene>
    <name evidence="2" type="ORF">COEREDRAFT_84234</name>
</gene>
<sequence>MAIGFLEALSALINGKYLQDRNESTLIAAIKTHIILGSIIYSDEWKEYQKINELEMYTHYTINNSEGFAKPISGIHTNTIKGTWNALKSKIDWHYYNQEQLLLQIYEFQWRRSNKSDIGTRGFQLLKYYID</sequence>
<protein>
    <recommendedName>
        <fullName evidence="1">ISXO2-like transposase domain-containing protein</fullName>
    </recommendedName>
</protein>
<proteinExistence type="predicted"/>
<dbReference type="STRING" id="763665.A0A2G5BKQ7"/>
<dbReference type="PANTHER" id="PTHR47163:SF2">
    <property type="entry name" value="SI:DKEY-17M8.2"/>
    <property type="match status" value="1"/>
</dbReference>
<organism evidence="2 3">
    <name type="scientific">Coemansia reversa (strain ATCC 12441 / NRRL 1564)</name>
    <dbReference type="NCBI Taxonomy" id="763665"/>
    <lineage>
        <taxon>Eukaryota</taxon>
        <taxon>Fungi</taxon>
        <taxon>Fungi incertae sedis</taxon>
        <taxon>Zoopagomycota</taxon>
        <taxon>Kickxellomycotina</taxon>
        <taxon>Kickxellomycetes</taxon>
        <taxon>Kickxellales</taxon>
        <taxon>Kickxellaceae</taxon>
        <taxon>Coemansia</taxon>
    </lineage>
</organism>
<dbReference type="PANTHER" id="PTHR47163">
    <property type="entry name" value="DDE_TNP_IS1595 DOMAIN-CONTAINING PROTEIN"/>
    <property type="match status" value="1"/>
</dbReference>